<evidence type="ECO:0000313" key="6">
    <source>
        <dbReference type="Proteomes" id="UP001456524"/>
    </source>
</evidence>
<dbReference type="InterPro" id="IPR019163">
    <property type="entry name" value="THO_Thoc5"/>
</dbReference>
<evidence type="ECO:0000313" key="5">
    <source>
        <dbReference type="EMBL" id="KAK8175490.1"/>
    </source>
</evidence>
<evidence type="ECO:0000256" key="4">
    <source>
        <dbReference type="SAM" id="MobiDB-lite"/>
    </source>
</evidence>
<feature type="compositionally biased region" description="Basic residues" evidence="4">
    <location>
        <begin position="282"/>
        <end position="313"/>
    </location>
</feature>
<gene>
    <name evidence="5" type="ORF">IWX90DRAFT_424333</name>
</gene>
<sequence>MHAPCSQSASASAGPEAVAAAAFPTASTSPQTLGRPTPSSNSHNPITLKTPIMESSDIITSTDLQSVLQAADAARTTAESILALLSSHADTRASDLPPADAQALSTAQKELHAHLAHVRHLNRKALHSTRSEKAATAAARSTIDTLHLQLQNLVYEQRHLRTEITACEAYPHPYLALPLIPEDDFLAMDAHAEVAARARELEDSGDLVAREEVVMEARIGHELAVRMELEEKRQGLLRRKQELVAENNKRREDLARLDGSLERFIEVSWDKNLPSKFPLTHVLRRPPNRSSRRSKRSTRSLKTHPPPRNRRVKTNQNRTSQNGVTERRAKKLLSLTGTNRVVRTHGGVR</sequence>
<feature type="region of interest" description="Disordered" evidence="4">
    <location>
        <begin position="21"/>
        <end position="48"/>
    </location>
</feature>
<dbReference type="PANTHER" id="PTHR13375:SF3">
    <property type="entry name" value="THO COMPLEX SUBUNIT 5 HOMOLOG"/>
    <property type="match status" value="1"/>
</dbReference>
<evidence type="ECO:0000256" key="1">
    <source>
        <dbReference type="ARBA" id="ARBA00004123"/>
    </source>
</evidence>
<evidence type="ECO:0000256" key="2">
    <source>
        <dbReference type="ARBA" id="ARBA00008044"/>
    </source>
</evidence>
<dbReference type="EMBL" id="JBBWUH010000002">
    <property type="protein sequence ID" value="KAK8175490.1"/>
    <property type="molecule type" value="Genomic_DNA"/>
</dbReference>
<proteinExistence type="inferred from homology"/>
<feature type="compositionally biased region" description="Low complexity" evidence="4">
    <location>
        <begin position="21"/>
        <end position="32"/>
    </location>
</feature>
<evidence type="ECO:0000256" key="3">
    <source>
        <dbReference type="ARBA" id="ARBA00023242"/>
    </source>
</evidence>
<accession>A0ABR1Y2U8</accession>
<dbReference type="Proteomes" id="UP001456524">
    <property type="component" value="Unassembled WGS sequence"/>
</dbReference>
<dbReference type="Pfam" id="PF09766">
    <property type="entry name" value="FmiP_Thoc5"/>
    <property type="match status" value="1"/>
</dbReference>
<dbReference type="PANTHER" id="PTHR13375">
    <property type="entry name" value="FMS INTERACTING PROTEIN"/>
    <property type="match status" value="1"/>
</dbReference>
<comment type="similarity">
    <text evidence="2">Belongs to the THOC5 family.</text>
</comment>
<comment type="subcellular location">
    <subcellularLocation>
        <location evidence="1">Nucleus</location>
    </subcellularLocation>
</comment>
<reference evidence="5 6" key="1">
    <citation type="journal article" date="2022" name="G3 (Bethesda)">
        <title>Enemy or ally: a genomic approach to elucidate the lifestyle of Phyllosticta citrichinaensis.</title>
        <authorList>
            <person name="Buijs V.A."/>
            <person name="Groenewald J.Z."/>
            <person name="Haridas S."/>
            <person name="LaButti K.M."/>
            <person name="Lipzen A."/>
            <person name="Martin F.M."/>
            <person name="Barry K."/>
            <person name="Grigoriev I.V."/>
            <person name="Crous P.W."/>
            <person name="Seidl M.F."/>
        </authorList>
    </citation>
    <scope>NUCLEOTIDE SEQUENCE [LARGE SCALE GENOMIC DNA]</scope>
    <source>
        <strain evidence="5 6">CBS 129764</strain>
    </source>
</reference>
<organism evidence="5 6">
    <name type="scientific">Phyllosticta citrichinensis</name>
    <dbReference type="NCBI Taxonomy" id="1130410"/>
    <lineage>
        <taxon>Eukaryota</taxon>
        <taxon>Fungi</taxon>
        <taxon>Dikarya</taxon>
        <taxon>Ascomycota</taxon>
        <taxon>Pezizomycotina</taxon>
        <taxon>Dothideomycetes</taxon>
        <taxon>Dothideomycetes incertae sedis</taxon>
        <taxon>Botryosphaeriales</taxon>
        <taxon>Phyllostictaceae</taxon>
        <taxon>Phyllosticta</taxon>
    </lineage>
</organism>
<feature type="compositionally biased region" description="Polar residues" evidence="4">
    <location>
        <begin position="37"/>
        <end position="47"/>
    </location>
</feature>
<keyword evidence="6" id="KW-1185">Reference proteome</keyword>
<name>A0ABR1Y2U8_9PEZI</name>
<protein>
    <submittedName>
        <fullName evidence="5">Fms-interacting protein-domain-containing protein</fullName>
    </submittedName>
</protein>
<keyword evidence="3" id="KW-0539">Nucleus</keyword>
<comment type="caution">
    <text evidence="5">The sequence shown here is derived from an EMBL/GenBank/DDBJ whole genome shotgun (WGS) entry which is preliminary data.</text>
</comment>
<feature type="region of interest" description="Disordered" evidence="4">
    <location>
        <begin position="280"/>
        <end position="328"/>
    </location>
</feature>
<feature type="compositionally biased region" description="Polar residues" evidence="4">
    <location>
        <begin position="314"/>
        <end position="324"/>
    </location>
</feature>